<protein>
    <recommendedName>
        <fullName evidence="3">Molybdopterin synthase sulfur carrier subunit</fullName>
    </recommendedName>
</protein>
<dbReference type="GO" id="GO:1990133">
    <property type="term" value="C:molybdopterin adenylyltransferase complex"/>
    <property type="evidence" value="ECO:0007669"/>
    <property type="project" value="TreeGrafter"/>
</dbReference>
<organism evidence="4 5">
    <name type="scientific">Allopusillimonas soli</name>
    <dbReference type="NCBI Taxonomy" id="659016"/>
    <lineage>
        <taxon>Bacteria</taxon>
        <taxon>Pseudomonadati</taxon>
        <taxon>Pseudomonadota</taxon>
        <taxon>Betaproteobacteria</taxon>
        <taxon>Burkholderiales</taxon>
        <taxon>Alcaligenaceae</taxon>
        <taxon>Allopusillimonas</taxon>
    </lineage>
</organism>
<sequence>MLRRARPCWPSTVSLAPPGGNIVTHTTTTPTSSIKVLYFAQVAELAGLREERWPLPKPVTGTDWLSGLEARYPQLAPVSRLKLAINQTHAPHTSLIRPGDEVAVFEPVTGG</sequence>
<reference evidence="4 5" key="1">
    <citation type="submission" date="2020-07" db="EMBL/GenBank/DDBJ databases">
        <title>Taxonomic revisions and descriptions of new bacterial species based on genomic comparisons in the high-G+C-content subgroup of the family Alcaligenaceae.</title>
        <authorList>
            <person name="Szabo A."/>
            <person name="Felfoldi T."/>
        </authorList>
    </citation>
    <scope>NUCLEOTIDE SEQUENCE [LARGE SCALE GENOMIC DNA]</scope>
    <source>
        <strain evidence="4 5">DSM 25264</strain>
    </source>
</reference>
<keyword evidence="5" id="KW-1185">Reference proteome</keyword>
<accession>A0A853FGH3</accession>
<keyword evidence="1" id="KW-0547">Nucleotide-binding</keyword>
<gene>
    <name evidence="4" type="ORF">H0A68_18070</name>
</gene>
<evidence type="ECO:0000313" key="5">
    <source>
        <dbReference type="Proteomes" id="UP000580517"/>
    </source>
</evidence>
<comment type="caution">
    <text evidence="4">The sequence shown here is derived from an EMBL/GenBank/DDBJ whole genome shotgun (WGS) entry which is preliminary data.</text>
</comment>
<dbReference type="UniPathway" id="UPA00344"/>
<dbReference type="SUPFAM" id="SSF54285">
    <property type="entry name" value="MoaD/ThiS"/>
    <property type="match status" value="1"/>
</dbReference>
<dbReference type="GO" id="GO:0000166">
    <property type="term" value="F:nucleotide binding"/>
    <property type="evidence" value="ECO:0007669"/>
    <property type="project" value="UniProtKB-KW"/>
</dbReference>
<dbReference type="GO" id="GO:0006777">
    <property type="term" value="P:Mo-molybdopterin cofactor biosynthetic process"/>
    <property type="evidence" value="ECO:0007669"/>
    <property type="project" value="InterPro"/>
</dbReference>
<evidence type="ECO:0000256" key="1">
    <source>
        <dbReference type="ARBA" id="ARBA00022741"/>
    </source>
</evidence>
<dbReference type="AlphaFoldDB" id="A0A853FGH3"/>
<dbReference type="EMBL" id="JACCEW010000007">
    <property type="protein sequence ID" value="NYT38788.1"/>
    <property type="molecule type" value="Genomic_DNA"/>
</dbReference>
<comment type="similarity">
    <text evidence="2">Belongs to the MoaD family.</text>
</comment>
<dbReference type="Proteomes" id="UP000580517">
    <property type="component" value="Unassembled WGS sequence"/>
</dbReference>
<name>A0A853FGH3_9BURK</name>
<dbReference type="OrthoDB" id="9801945at2"/>
<evidence type="ECO:0000313" key="4">
    <source>
        <dbReference type="EMBL" id="NYT38788.1"/>
    </source>
</evidence>
<dbReference type="InterPro" id="IPR003749">
    <property type="entry name" value="ThiS/MoaD-like"/>
</dbReference>
<proteinExistence type="inferred from homology"/>
<dbReference type="PANTHER" id="PTHR33359">
    <property type="entry name" value="MOLYBDOPTERIN SYNTHASE SULFUR CARRIER SUBUNIT"/>
    <property type="match status" value="1"/>
</dbReference>
<dbReference type="InterPro" id="IPR044672">
    <property type="entry name" value="MOCS2A"/>
</dbReference>
<dbReference type="CDD" id="cd00754">
    <property type="entry name" value="Ubl_MoaD"/>
    <property type="match status" value="1"/>
</dbReference>
<evidence type="ECO:0000256" key="3">
    <source>
        <dbReference type="ARBA" id="ARBA00024247"/>
    </source>
</evidence>
<dbReference type="InterPro" id="IPR016155">
    <property type="entry name" value="Mopterin_synth/thiamin_S_b"/>
</dbReference>
<dbReference type="PANTHER" id="PTHR33359:SF1">
    <property type="entry name" value="MOLYBDOPTERIN SYNTHASE SULFUR CARRIER SUBUNIT"/>
    <property type="match status" value="1"/>
</dbReference>
<evidence type="ECO:0000256" key="2">
    <source>
        <dbReference type="ARBA" id="ARBA00024200"/>
    </source>
</evidence>
<dbReference type="InterPro" id="IPR012675">
    <property type="entry name" value="Beta-grasp_dom_sf"/>
</dbReference>
<dbReference type="Gene3D" id="3.10.20.30">
    <property type="match status" value="1"/>
</dbReference>
<dbReference type="Pfam" id="PF02597">
    <property type="entry name" value="ThiS"/>
    <property type="match status" value="1"/>
</dbReference>